<evidence type="ECO:0000256" key="2">
    <source>
        <dbReference type="ARBA" id="ARBA00004323"/>
    </source>
</evidence>
<evidence type="ECO:0000256" key="18">
    <source>
        <dbReference type="ARBA" id="ARBA00047713"/>
    </source>
</evidence>
<dbReference type="KEGG" id="pmrn:116956645"/>
<dbReference type="InterPro" id="IPR003378">
    <property type="entry name" value="Fringe-like_glycosylTrfase"/>
</dbReference>
<evidence type="ECO:0000256" key="1">
    <source>
        <dbReference type="ARBA" id="ARBA00001936"/>
    </source>
</evidence>
<evidence type="ECO:0000259" key="21">
    <source>
        <dbReference type="Pfam" id="PF02434"/>
    </source>
</evidence>
<dbReference type="Gene3D" id="3.90.550.50">
    <property type="match status" value="1"/>
</dbReference>
<comment type="similarity">
    <text evidence="3">Belongs to the glycosyltransferase 31 family.</text>
</comment>
<dbReference type="FunFam" id="3.90.550.50:FF:000003">
    <property type="entry name" value="Beta-1,3-N-acetylglucosaminyltransferase"/>
    <property type="match status" value="1"/>
</dbReference>
<keyword evidence="7" id="KW-0808">Transferase</keyword>
<feature type="domain" description="Fringe-like glycosyltransferase" evidence="21">
    <location>
        <begin position="204"/>
        <end position="454"/>
    </location>
</feature>
<protein>
    <recommendedName>
        <fullName evidence="17">O-fucosylpeptide 3-beta-N-acetylglucosaminyltransferase</fullName>
        <ecNumber evidence="4">2.4.1.222</ecNumber>
    </recommendedName>
    <alternativeName>
        <fullName evidence="17">O-fucosylpeptide 3-beta-N-acetylglucosaminyltransferase</fullName>
    </alternativeName>
</protein>
<evidence type="ECO:0000256" key="7">
    <source>
        <dbReference type="ARBA" id="ARBA00022679"/>
    </source>
</evidence>
<evidence type="ECO:0000256" key="13">
    <source>
        <dbReference type="ARBA" id="ARBA00023136"/>
    </source>
</evidence>
<comment type="cofactor">
    <cofactor evidence="1">
        <name>Mn(2+)</name>
        <dbReference type="ChEBI" id="CHEBI:29035"/>
    </cofactor>
</comment>
<dbReference type="EC" id="2.4.1.222" evidence="4"/>
<feature type="region of interest" description="Disordered" evidence="20">
    <location>
        <begin position="73"/>
        <end position="100"/>
    </location>
</feature>
<keyword evidence="11" id="KW-1133">Transmembrane helix</keyword>
<keyword evidence="16" id="KW-0464">Manganese</keyword>
<dbReference type="GO" id="GO:0000139">
    <property type="term" value="C:Golgi membrane"/>
    <property type="evidence" value="ECO:0007669"/>
    <property type="project" value="UniProtKB-SubCell"/>
</dbReference>
<dbReference type="Pfam" id="PF02434">
    <property type="entry name" value="Fringe"/>
    <property type="match status" value="1"/>
</dbReference>
<evidence type="ECO:0000256" key="14">
    <source>
        <dbReference type="ARBA" id="ARBA00023157"/>
    </source>
</evidence>
<keyword evidence="13" id="KW-0472">Membrane</keyword>
<evidence type="ECO:0000256" key="4">
    <source>
        <dbReference type="ARBA" id="ARBA00012197"/>
    </source>
</evidence>
<comment type="catalytic activity">
    <reaction evidence="19">
        <text>3-O-(alpha-L-fucosyl)-L-threonyl-[EGF-like domain protein] + UDP-N-acetyl-alpha-D-glucosamine = 3-O-(N-acetyl-beta-D-glucosaminyl-(1-&gt;3)-alpha-L-fucosyl)-L-threonyl-[EGF-like domain protein] + UDP + H(+)</text>
        <dbReference type="Rhea" id="RHEA:70531"/>
        <dbReference type="Rhea" id="RHEA-COMP:17922"/>
        <dbReference type="Rhea" id="RHEA-COMP:17923"/>
        <dbReference type="ChEBI" id="CHEBI:15378"/>
        <dbReference type="ChEBI" id="CHEBI:57705"/>
        <dbReference type="ChEBI" id="CHEBI:58223"/>
        <dbReference type="ChEBI" id="CHEBI:189631"/>
        <dbReference type="ChEBI" id="CHEBI:189634"/>
        <dbReference type="EC" id="2.4.1.222"/>
    </reaction>
</comment>
<evidence type="ECO:0000256" key="10">
    <source>
        <dbReference type="ARBA" id="ARBA00022968"/>
    </source>
</evidence>
<feature type="compositionally biased region" description="Low complexity" evidence="20">
    <location>
        <begin position="75"/>
        <end position="99"/>
    </location>
</feature>
<dbReference type="PANTHER" id="PTHR10811">
    <property type="entry name" value="FRINGE-RELATED"/>
    <property type="match status" value="1"/>
</dbReference>
<sequence>MVDMGRRWCFAVLGTVIMMASFLLMLEQQSALSASEMRPLVITTSSASASSAAAATGKSNVDLTSRELLRRWQGRSRSGSSSNQNGISSQQNNSRSSISKVPNSLTKFFSTVSGGGGGSRHLKAGLGQREAAMMQQQQLLLQGHQQQQHQQHGSLAGAASDDLRDYSPLEQRDGGGAGGWTMGDGGDGGGGGGHHEDTRPRRDLKSSDIFVAVKTTGKFHASRMRLLLRTWVSRAREQTYIFTDTDDEEIRKVAGSHMVNTNCSAAHNRQALSCKMSVEYETFVKSGKKWFCHVDDDNYVNVEALRAALSSFSHTHDFYVGRPSLDRPIEATERLSPHVSHTVTFWFATGGAGFCLSRGLALKMTPWASAGVFMSTAERIRLPDDCTVGYIAEAMLGVPLTFSPLFHSHLENLQQIPHAQLPHQATLSYGTFENKRNVININSGAFGSEQDPTRFLSLHCLLHPDTDWCPQSS</sequence>
<evidence type="ECO:0000256" key="11">
    <source>
        <dbReference type="ARBA" id="ARBA00022989"/>
    </source>
</evidence>
<feature type="compositionally biased region" description="Basic and acidic residues" evidence="20">
    <location>
        <begin position="193"/>
        <end position="203"/>
    </location>
</feature>
<proteinExistence type="inferred from homology"/>
<evidence type="ECO:0000256" key="6">
    <source>
        <dbReference type="ARBA" id="ARBA00022676"/>
    </source>
</evidence>
<keyword evidence="8" id="KW-0812">Transmembrane</keyword>
<evidence type="ECO:0000256" key="16">
    <source>
        <dbReference type="ARBA" id="ARBA00023211"/>
    </source>
</evidence>
<evidence type="ECO:0000313" key="22">
    <source>
        <dbReference type="Proteomes" id="UP001318040"/>
    </source>
</evidence>
<keyword evidence="5" id="KW-0217">Developmental protein</keyword>
<feature type="compositionally biased region" description="Low complexity" evidence="20">
    <location>
        <begin position="136"/>
        <end position="153"/>
    </location>
</feature>
<evidence type="ECO:0000313" key="23">
    <source>
        <dbReference type="RefSeq" id="XP_032834311.1"/>
    </source>
</evidence>
<feature type="region of interest" description="Disordered" evidence="20">
    <location>
        <begin position="136"/>
        <end position="203"/>
    </location>
</feature>
<keyword evidence="6" id="KW-0328">Glycosyltransferase</keyword>
<evidence type="ECO:0000256" key="8">
    <source>
        <dbReference type="ARBA" id="ARBA00022692"/>
    </source>
</evidence>
<feature type="compositionally biased region" description="Basic and acidic residues" evidence="20">
    <location>
        <begin position="161"/>
        <end position="173"/>
    </location>
</feature>
<dbReference type="GO" id="GO:0033829">
    <property type="term" value="F:O-fucosylpeptide 3-beta-N-acetylglucosaminyltransferase activity"/>
    <property type="evidence" value="ECO:0007669"/>
    <property type="project" value="UniProtKB-EC"/>
</dbReference>
<evidence type="ECO:0000256" key="12">
    <source>
        <dbReference type="ARBA" id="ARBA00023034"/>
    </source>
</evidence>
<evidence type="ECO:0000256" key="20">
    <source>
        <dbReference type="SAM" id="MobiDB-lite"/>
    </source>
</evidence>
<evidence type="ECO:0000256" key="5">
    <source>
        <dbReference type="ARBA" id="ARBA00022473"/>
    </source>
</evidence>
<name>A0AAJ7UD81_PETMA</name>
<evidence type="ECO:0000256" key="17">
    <source>
        <dbReference type="ARBA" id="ARBA00029637"/>
    </source>
</evidence>
<keyword evidence="15" id="KW-0325">Glycoprotein</keyword>
<comment type="catalytic activity">
    <reaction evidence="18">
        <text>3-O-(alpha-L-fucosyl)-L-seryl-[EGF-like domain protein] + UDP-N-acetyl-alpha-D-glucosamine = 3-O-(N-acetyl-beta-D-glucosaminyl-(1-&gt;3)-alpha-L-fucosyl)-L-seryl-[EGF-like domain protein] + UDP + H(+)</text>
        <dbReference type="Rhea" id="RHEA:70511"/>
        <dbReference type="Rhea" id="RHEA-COMP:17919"/>
        <dbReference type="Rhea" id="RHEA-COMP:17920"/>
        <dbReference type="ChEBI" id="CHEBI:15378"/>
        <dbReference type="ChEBI" id="CHEBI:57705"/>
        <dbReference type="ChEBI" id="CHEBI:58223"/>
        <dbReference type="ChEBI" id="CHEBI:189632"/>
        <dbReference type="ChEBI" id="CHEBI:189633"/>
        <dbReference type="EC" id="2.4.1.222"/>
    </reaction>
</comment>
<keyword evidence="22" id="KW-1185">Reference proteome</keyword>
<evidence type="ECO:0000256" key="9">
    <source>
        <dbReference type="ARBA" id="ARBA00022723"/>
    </source>
</evidence>
<feature type="compositionally biased region" description="Gly residues" evidence="20">
    <location>
        <begin position="174"/>
        <end position="192"/>
    </location>
</feature>
<dbReference type="Proteomes" id="UP001318040">
    <property type="component" value="Chromosome 3"/>
</dbReference>
<dbReference type="GO" id="GO:0046872">
    <property type="term" value="F:metal ion binding"/>
    <property type="evidence" value="ECO:0007669"/>
    <property type="project" value="UniProtKB-KW"/>
</dbReference>
<gene>
    <name evidence="23" type="primary">LOC116956645</name>
</gene>
<reference evidence="23" key="1">
    <citation type="submission" date="2025-08" db="UniProtKB">
        <authorList>
            <consortium name="RefSeq"/>
        </authorList>
    </citation>
    <scope>IDENTIFICATION</scope>
    <source>
        <tissue evidence="23">Sperm</tissue>
    </source>
</reference>
<keyword evidence="9" id="KW-0479">Metal-binding</keyword>
<dbReference type="AlphaFoldDB" id="A0AAJ7UD81"/>
<keyword evidence="12" id="KW-0333">Golgi apparatus</keyword>
<dbReference type="RefSeq" id="XP_032834311.1">
    <property type="nucleotide sequence ID" value="XM_032978420.1"/>
</dbReference>
<keyword evidence="14" id="KW-1015">Disulfide bond</keyword>
<evidence type="ECO:0000256" key="3">
    <source>
        <dbReference type="ARBA" id="ARBA00008661"/>
    </source>
</evidence>
<evidence type="ECO:0000256" key="19">
    <source>
        <dbReference type="ARBA" id="ARBA00049245"/>
    </source>
</evidence>
<comment type="subcellular location">
    <subcellularLocation>
        <location evidence="2">Golgi apparatus membrane</location>
        <topology evidence="2">Single-pass type II membrane protein</topology>
    </subcellularLocation>
</comment>
<keyword evidence="10" id="KW-0735">Signal-anchor</keyword>
<organism evidence="22 23">
    <name type="scientific">Petromyzon marinus</name>
    <name type="common">Sea lamprey</name>
    <dbReference type="NCBI Taxonomy" id="7757"/>
    <lineage>
        <taxon>Eukaryota</taxon>
        <taxon>Metazoa</taxon>
        <taxon>Chordata</taxon>
        <taxon>Craniata</taxon>
        <taxon>Vertebrata</taxon>
        <taxon>Cyclostomata</taxon>
        <taxon>Hyperoartia</taxon>
        <taxon>Petromyzontiformes</taxon>
        <taxon>Petromyzontidae</taxon>
        <taxon>Petromyzon</taxon>
    </lineage>
</organism>
<evidence type="ECO:0000256" key="15">
    <source>
        <dbReference type="ARBA" id="ARBA00023180"/>
    </source>
</evidence>
<accession>A0AAJ7UD81</accession>